<evidence type="ECO:0008006" key="3">
    <source>
        <dbReference type="Google" id="ProtNLM"/>
    </source>
</evidence>
<name>G0J223_CYCMS</name>
<evidence type="ECO:0000313" key="1">
    <source>
        <dbReference type="EMBL" id="AEL24532.1"/>
    </source>
</evidence>
<dbReference type="KEGG" id="cmr:Cycma_0758"/>
<dbReference type="HOGENOM" id="CLU_1537669_0_0_10"/>
<keyword evidence="2" id="KW-1185">Reference proteome</keyword>
<evidence type="ECO:0000313" key="2">
    <source>
        <dbReference type="Proteomes" id="UP000001635"/>
    </source>
</evidence>
<dbReference type="Proteomes" id="UP000001635">
    <property type="component" value="Chromosome"/>
</dbReference>
<proteinExistence type="predicted"/>
<gene>
    <name evidence="1" type="ordered locus">Cycma_0758</name>
</gene>
<dbReference type="eggNOG" id="COG1413">
    <property type="taxonomic scope" value="Bacteria"/>
</dbReference>
<accession>G0J223</accession>
<dbReference type="AlphaFoldDB" id="G0J223"/>
<dbReference type="RefSeq" id="WP_014018830.1">
    <property type="nucleotide sequence ID" value="NC_015914.1"/>
</dbReference>
<dbReference type="EMBL" id="CP002955">
    <property type="protein sequence ID" value="AEL24532.1"/>
    <property type="molecule type" value="Genomic_DNA"/>
</dbReference>
<organism evidence="1 2">
    <name type="scientific">Cyclobacterium marinum (strain ATCC 25205 / DSM 745 / LMG 13164 / NCIMB 1802)</name>
    <name type="common">Flectobacillus marinus</name>
    <dbReference type="NCBI Taxonomy" id="880070"/>
    <lineage>
        <taxon>Bacteria</taxon>
        <taxon>Pseudomonadati</taxon>
        <taxon>Bacteroidota</taxon>
        <taxon>Cytophagia</taxon>
        <taxon>Cytophagales</taxon>
        <taxon>Cyclobacteriaceae</taxon>
        <taxon>Cyclobacterium</taxon>
    </lineage>
</organism>
<protein>
    <recommendedName>
        <fullName evidence="3">HEAT repeat domain-containing protein</fullName>
    </recommendedName>
</protein>
<dbReference type="STRING" id="880070.Cycma_0758"/>
<sequence length="180" mass="20592">MDSTEKSHIDRLIEKLLDKSNEDPMKFGDQLVRIGGEEIQEKLIHVLKSGEMDDAFLATKVLSMMDNKELALDALFEVIHRPANQHQNGGLVSLVEEFDIIDKFVDLFRVYLFGNFKSSTLAKVHLDYAEFDITPRTLKKAQKHWNHFLNNSSNGDDFELKKAEAGTILAELKELLDDEE</sequence>
<reference evidence="2" key="1">
    <citation type="submission" date="2011-07" db="EMBL/GenBank/DDBJ databases">
        <title>The complete genome of Cyclobacterium marinum DSM 745.</title>
        <authorList>
            <person name="Lucas S."/>
            <person name="Han J."/>
            <person name="Lapidus A."/>
            <person name="Bruce D."/>
            <person name="Goodwin L."/>
            <person name="Pitluck S."/>
            <person name="Peters L."/>
            <person name="Kyrpides N."/>
            <person name="Mavromatis K."/>
            <person name="Ivanova N."/>
            <person name="Ovchinnikova G."/>
            <person name="Chertkov O."/>
            <person name="Detter J.C."/>
            <person name="Tapia R."/>
            <person name="Han C."/>
            <person name="Land M."/>
            <person name="Hauser L."/>
            <person name="Markowitz V."/>
            <person name="Cheng J.-F."/>
            <person name="Hugenholtz P."/>
            <person name="Woyke T."/>
            <person name="Wu D."/>
            <person name="Tindall B."/>
            <person name="Schuetze A."/>
            <person name="Brambilla E."/>
            <person name="Klenk H.-P."/>
            <person name="Eisen J.A."/>
        </authorList>
    </citation>
    <scope>NUCLEOTIDE SEQUENCE [LARGE SCALE GENOMIC DNA]</scope>
    <source>
        <strain evidence="2">ATCC 25205 / DSM 745 / LMG 13164 / NCIMB 1802</strain>
    </source>
</reference>